<gene>
    <name evidence="4" type="ORF">CAB17_11555</name>
</gene>
<dbReference type="EMBL" id="CP025491">
    <property type="protein sequence ID" value="AUH72617.1"/>
    <property type="molecule type" value="Genomic_DNA"/>
</dbReference>
<dbReference type="Pfam" id="PF13637">
    <property type="entry name" value="Ank_4"/>
    <property type="match status" value="1"/>
</dbReference>
<dbReference type="Gene3D" id="1.25.40.20">
    <property type="entry name" value="Ankyrin repeat-containing domain"/>
    <property type="match status" value="1"/>
</dbReference>
<sequence>MLHKKLIALHTALGYKGLDDGLCHGFSMRYIEAFLIGEQSRFEERMSLIEETSPDVLAQSIQLLKTKKGPLNSQENDLMEVLSFFDSLELFQSPQSHYVFGAESAITQQSIDVISKVASSQKIQDLGGLYKVNSHPYVLTTKEIETYVDNLWELFDRRELSVRSEAPIGLLLTNEDHAVALIYDPSQGGFFFRDINQTQRVFCDPKDIAKQIYKAMDKSNKPDQFVSFNATVILPRNDNRCDLLSEKLAAFQKMHYPIGESFAKRQDKFDNLAFIAAKSNHAAVLELLAENKADLNKPTKRGITPALIAAYNGHAAALEVLAANKADLNKARNDGTTPAMIAALNGHTAALKILAKNGADLNKAMNDGVTPAFIAAQNGRLSVMNTLIKLDVDLQVPFLCSHDHLLKFASTKSHEVTQRAKNFLAGKTNDQIKVYPYDIAIIMGHTELAWLISNHCSSKQPKSAQQEIGYKVSTNYASFYNTSSPQNGLKQDELPDKATILDNNKVTQGF</sequence>
<dbReference type="PROSITE" id="PS50297">
    <property type="entry name" value="ANK_REP_REGION"/>
    <property type="match status" value="1"/>
</dbReference>
<dbReference type="PANTHER" id="PTHR24198:SF194">
    <property type="entry name" value="INVERSIN-A"/>
    <property type="match status" value="1"/>
</dbReference>
<dbReference type="PANTHER" id="PTHR24198">
    <property type="entry name" value="ANKYRIN REPEAT AND PROTEIN KINASE DOMAIN-CONTAINING PROTEIN"/>
    <property type="match status" value="1"/>
</dbReference>
<keyword evidence="2 3" id="KW-0040">ANK repeat</keyword>
<dbReference type="SMART" id="SM00248">
    <property type="entry name" value="ANK"/>
    <property type="match status" value="4"/>
</dbReference>
<proteinExistence type="predicted"/>
<evidence type="ECO:0000256" key="2">
    <source>
        <dbReference type="ARBA" id="ARBA00023043"/>
    </source>
</evidence>
<dbReference type="InterPro" id="IPR002110">
    <property type="entry name" value="Ankyrin_rpt"/>
</dbReference>
<dbReference type="InterPro" id="IPR036770">
    <property type="entry name" value="Ankyrin_rpt-contain_sf"/>
</dbReference>
<evidence type="ECO:0000313" key="5">
    <source>
        <dbReference type="Proteomes" id="UP000234343"/>
    </source>
</evidence>
<dbReference type="KEGG" id="lsh:CAB17_11555"/>
<accession>A0A2H5FM35</accession>
<feature type="repeat" description="ANK" evidence="3">
    <location>
        <begin position="334"/>
        <end position="366"/>
    </location>
</feature>
<dbReference type="SUPFAM" id="SSF48403">
    <property type="entry name" value="Ankyrin repeat"/>
    <property type="match status" value="1"/>
</dbReference>
<dbReference type="Pfam" id="PF12796">
    <property type="entry name" value="Ank_2"/>
    <property type="match status" value="1"/>
</dbReference>
<keyword evidence="1" id="KW-0677">Repeat</keyword>
<dbReference type="AlphaFoldDB" id="A0A2H5FM35"/>
<feature type="repeat" description="ANK" evidence="3">
    <location>
        <begin position="301"/>
        <end position="333"/>
    </location>
</feature>
<name>A0A2H5FM35_9GAMM</name>
<reference evidence="4 5" key="1">
    <citation type="submission" date="2017-12" db="EMBL/GenBank/DDBJ databases">
        <title>Legionella sainthelensi LA01-117, whole genome sequence of a clinical isolate from New Zealand.</title>
        <authorList>
            <person name="Cree S.L."/>
            <person name="Slow S."/>
            <person name="Kennedy M.A."/>
            <person name="Murdoch D.R."/>
            <person name="Biggs P.J."/>
            <person name="Anderson T."/>
        </authorList>
    </citation>
    <scope>NUCLEOTIDE SEQUENCE [LARGE SCALE GENOMIC DNA]</scope>
    <source>
        <strain evidence="4 5">LA01-117</strain>
    </source>
</reference>
<organism evidence="4 5">
    <name type="scientific">Legionella sainthelensi</name>
    <dbReference type="NCBI Taxonomy" id="28087"/>
    <lineage>
        <taxon>Bacteria</taxon>
        <taxon>Pseudomonadati</taxon>
        <taxon>Pseudomonadota</taxon>
        <taxon>Gammaproteobacteria</taxon>
        <taxon>Legionellales</taxon>
        <taxon>Legionellaceae</taxon>
        <taxon>Legionella</taxon>
    </lineage>
</organism>
<protein>
    <submittedName>
        <fullName evidence="4">Uncharacterized protein</fullName>
    </submittedName>
</protein>
<keyword evidence="5" id="KW-1185">Reference proteome</keyword>
<dbReference type="Proteomes" id="UP000234343">
    <property type="component" value="Chromosome"/>
</dbReference>
<dbReference type="PROSITE" id="PS50088">
    <property type="entry name" value="ANK_REPEAT"/>
    <property type="match status" value="2"/>
</dbReference>
<evidence type="ECO:0000313" key="4">
    <source>
        <dbReference type="EMBL" id="AUH72617.1"/>
    </source>
</evidence>
<evidence type="ECO:0000256" key="1">
    <source>
        <dbReference type="ARBA" id="ARBA00022737"/>
    </source>
</evidence>
<evidence type="ECO:0000256" key="3">
    <source>
        <dbReference type="PROSITE-ProRule" id="PRU00023"/>
    </source>
</evidence>
<dbReference type="RefSeq" id="WP_101900226.1">
    <property type="nucleotide sequence ID" value="NZ_CP025491.2"/>
</dbReference>